<keyword evidence="6" id="KW-1185">Reference proteome</keyword>
<dbReference type="EMBL" id="KB522628">
    <property type="protein sequence ID" value="EMP37301.1"/>
    <property type="molecule type" value="Genomic_DNA"/>
</dbReference>
<dbReference type="GO" id="GO:0002250">
    <property type="term" value="P:adaptive immune response"/>
    <property type="evidence" value="ECO:0007669"/>
    <property type="project" value="UniProtKB-KW"/>
</dbReference>
<evidence type="ECO:0000256" key="1">
    <source>
        <dbReference type="ARBA" id="ARBA00022859"/>
    </source>
</evidence>
<name>M7BHE3_CHEMY</name>
<dbReference type="InterPro" id="IPR050199">
    <property type="entry name" value="IgHV"/>
</dbReference>
<evidence type="ECO:0000259" key="4">
    <source>
        <dbReference type="PROSITE" id="PS50835"/>
    </source>
</evidence>
<dbReference type="GO" id="GO:0005576">
    <property type="term" value="C:extracellular region"/>
    <property type="evidence" value="ECO:0007669"/>
    <property type="project" value="UniProtKB-ARBA"/>
</dbReference>
<reference evidence="6" key="1">
    <citation type="journal article" date="2013" name="Nat. Genet.">
        <title>The draft genomes of soft-shell turtle and green sea turtle yield insights into the development and evolution of the turtle-specific body plan.</title>
        <authorList>
            <person name="Wang Z."/>
            <person name="Pascual-Anaya J."/>
            <person name="Zadissa A."/>
            <person name="Li W."/>
            <person name="Niimura Y."/>
            <person name="Huang Z."/>
            <person name="Li C."/>
            <person name="White S."/>
            <person name="Xiong Z."/>
            <person name="Fang D."/>
            <person name="Wang B."/>
            <person name="Ming Y."/>
            <person name="Chen Y."/>
            <person name="Zheng Y."/>
            <person name="Kuraku S."/>
            <person name="Pignatelli M."/>
            <person name="Herrero J."/>
            <person name="Beal K."/>
            <person name="Nozawa M."/>
            <person name="Li Q."/>
            <person name="Wang J."/>
            <person name="Zhang H."/>
            <person name="Yu L."/>
            <person name="Shigenobu S."/>
            <person name="Wang J."/>
            <person name="Liu J."/>
            <person name="Flicek P."/>
            <person name="Searle S."/>
            <person name="Wang J."/>
            <person name="Kuratani S."/>
            <person name="Yin Y."/>
            <person name="Aken B."/>
            <person name="Zhang G."/>
            <person name="Irie N."/>
        </authorList>
    </citation>
    <scope>NUCLEOTIDE SEQUENCE [LARGE SCALE GENOMIC DNA]</scope>
</reference>
<dbReference type="InterPro" id="IPR013783">
    <property type="entry name" value="Ig-like_fold"/>
</dbReference>
<evidence type="ECO:0000313" key="5">
    <source>
        <dbReference type="EMBL" id="EMP37301.1"/>
    </source>
</evidence>
<dbReference type="InterPro" id="IPR036179">
    <property type="entry name" value="Ig-like_dom_sf"/>
</dbReference>
<evidence type="ECO:0000256" key="2">
    <source>
        <dbReference type="ARBA" id="ARBA00023130"/>
    </source>
</evidence>
<sequence length="105" mass="11800">MTQSGLGEAKVSGSLILTCAVSDSALSTGEDWWHWLRQPPGKGLVWLALIDRYGNTHYFPDIKNRATISVDPSKNEFYLRVDSLSPQDTATYYCARSTYQMQKPP</sequence>
<dbReference type="InterPro" id="IPR013106">
    <property type="entry name" value="Ig_V-set"/>
</dbReference>
<dbReference type="SMART" id="SM00406">
    <property type="entry name" value="IGv"/>
    <property type="match status" value="1"/>
</dbReference>
<dbReference type="InterPro" id="IPR007110">
    <property type="entry name" value="Ig-like_dom"/>
</dbReference>
<evidence type="ECO:0000313" key="6">
    <source>
        <dbReference type="Proteomes" id="UP000031443"/>
    </source>
</evidence>
<dbReference type="Pfam" id="PF07686">
    <property type="entry name" value="V-set"/>
    <property type="match status" value="1"/>
</dbReference>
<dbReference type="GO" id="GO:0019814">
    <property type="term" value="C:immunoglobulin complex"/>
    <property type="evidence" value="ECO:0007669"/>
    <property type="project" value="UniProtKB-KW"/>
</dbReference>
<dbReference type="Gene3D" id="2.60.40.10">
    <property type="entry name" value="Immunoglobulins"/>
    <property type="match status" value="1"/>
</dbReference>
<dbReference type="PANTHER" id="PTHR23266">
    <property type="entry name" value="IMMUNOGLOBULIN HEAVY CHAIN"/>
    <property type="match status" value="1"/>
</dbReference>
<protein>
    <recommendedName>
        <fullName evidence="4">Ig-like domain-containing protein</fullName>
    </recommendedName>
</protein>
<dbReference type="Proteomes" id="UP000031443">
    <property type="component" value="Unassembled WGS sequence"/>
</dbReference>
<keyword evidence="1" id="KW-0391">Immunity</keyword>
<evidence type="ECO:0000256" key="3">
    <source>
        <dbReference type="ARBA" id="ARBA00043265"/>
    </source>
</evidence>
<proteinExistence type="predicted"/>
<keyword evidence="2" id="KW-1064">Adaptive immunity</keyword>
<gene>
    <name evidence="5" type="ORF">UY3_05505</name>
</gene>
<dbReference type="SUPFAM" id="SSF48726">
    <property type="entry name" value="Immunoglobulin"/>
    <property type="match status" value="1"/>
</dbReference>
<dbReference type="PROSITE" id="PS50835">
    <property type="entry name" value="IG_LIKE"/>
    <property type="match status" value="1"/>
</dbReference>
<keyword evidence="3" id="KW-1280">Immunoglobulin</keyword>
<feature type="domain" description="Ig-like" evidence="4">
    <location>
        <begin position="1"/>
        <end position="94"/>
    </location>
</feature>
<organism evidence="5 6">
    <name type="scientific">Chelonia mydas</name>
    <name type="common">Green sea-turtle</name>
    <name type="synonym">Chelonia agassizi</name>
    <dbReference type="NCBI Taxonomy" id="8469"/>
    <lineage>
        <taxon>Eukaryota</taxon>
        <taxon>Metazoa</taxon>
        <taxon>Chordata</taxon>
        <taxon>Craniata</taxon>
        <taxon>Vertebrata</taxon>
        <taxon>Euteleostomi</taxon>
        <taxon>Archelosauria</taxon>
        <taxon>Testudinata</taxon>
        <taxon>Testudines</taxon>
        <taxon>Cryptodira</taxon>
        <taxon>Durocryptodira</taxon>
        <taxon>Americhelydia</taxon>
        <taxon>Chelonioidea</taxon>
        <taxon>Cheloniidae</taxon>
        <taxon>Chelonia</taxon>
    </lineage>
</organism>
<dbReference type="AlphaFoldDB" id="M7BHE3"/>
<accession>M7BHE3</accession>
<dbReference type="STRING" id="8469.M7BHE3"/>